<keyword evidence="2" id="KW-1185">Reference proteome</keyword>
<proteinExistence type="predicted"/>
<dbReference type="AlphaFoldDB" id="A0AAV3PRQ8"/>
<evidence type="ECO:0000313" key="1">
    <source>
        <dbReference type="EMBL" id="GAA0152622.1"/>
    </source>
</evidence>
<organism evidence="1 2">
    <name type="scientific">Lithospermum erythrorhizon</name>
    <name type="common">Purple gromwell</name>
    <name type="synonym">Lithospermum officinale var. erythrorhizon</name>
    <dbReference type="NCBI Taxonomy" id="34254"/>
    <lineage>
        <taxon>Eukaryota</taxon>
        <taxon>Viridiplantae</taxon>
        <taxon>Streptophyta</taxon>
        <taxon>Embryophyta</taxon>
        <taxon>Tracheophyta</taxon>
        <taxon>Spermatophyta</taxon>
        <taxon>Magnoliopsida</taxon>
        <taxon>eudicotyledons</taxon>
        <taxon>Gunneridae</taxon>
        <taxon>Pentapetalae</taxon>
        <taxon>asterids</taxon>
        <taxon>lamiids</taxon>
        <taxon>Boraginales</taxon>
        <taxon>Boraginaceae</taxon>
        <taxon>Boraginoideae</taxon>
        <taxon>Lithospermeae</taxon>
        <taxon>Lithospermum</taxon>
    </lineage>
</organism>
<name>A0AAV3PRQ8_LITER</name>
<dbReference type="Proteomes" id="UP001454036">
    <property type="component" value="Unassembled WGS sequence"/>
</dbReference>
<sequence length="123" mass="14035">MLSPPEISSSPQSCPFSEPSPLRIQLVSKSVSEKLLRKFSDVSEFDFDYSQSGLWSPPIQRNVFLSSPGKTRSNQEMLKKLRTVLAPSRRRYNICYSSHCVGLRFACREVAVFSQHCCSTRRE</sequence>
<reference evidence="1 2" key="1">
    <citation type="submission" date="2024-01" db="EMBL/GenBank/DDBJ databases">
        <title>The complete chloroplast genome sequence of Lithospermum erythrorhizon: insights into the phylogenetic relationship among Boraginaceae species and the maternal lineages of purple gromwells.</title>
        <authorList>
            <person name="Okada T."/>
            <person name="Watanabe K."/>
        </authorList>
    </citation>
    <scope>NUCLEOTIDE SEQUENCE [LARGE SCALE GENOMIC DNA]</scope>
</reference>
<dbReference type="PANTHER" id="PTHR34287:SF2">
    <property type="match status" value="1"/>
</dbReference>
<protein>
    <submittedName>
        <fullName evidence="1">Uncharacterized protein</fullName>
    </submittedName>
</protein>
<comment type="caution">
    <text evidence="1">The sequence shown here is derived from an EMBL/GenBank/DDBJ whole genome shotgun (WGS) entry which is preliminary data.</text>
</comment>
<dbReference type="PANTHER" id="PTHR34287">
    <property type="entry name" value="OS06G0551500 PROTEIN-RELATED"/>
    <property type="match status" value="1"/>
</dbReference>
<accession>A0AAV3PRQ8</accession>
<gene>
    <name evidence="1" type="ORF">LIER_37529</name>
</gene>
<evidence type="ECO:0000313" key="2">
    <source>
        <dbReference type="Proteomes" id="UP001454036"/>
    </source>
</evidence>
<dbReference type="EMBL" id="BAABME010018106">
    <property type="protein sequence ID" value="GAA0152622.1"/>
    <property type="molecule type" value="Genomic_DNA"/>
</dbReference>